<proteinExistence type="predicted"/>
<evidence type="ECO:0000313" key="3">
    <source>
        <dbReference type="Proteomes" id="UP000176009"/>
    </source>
</evidence>
<organism evidence="2 4">
    <name type="scientific">Salegentibacter salarius</name>
    <dbReference type="NCBI Taxonomy" id="435906"/>
    <lineage>
        <taxon>Bacteria</taxon>
        <taxon>Pseudomonadati</taxon>
        <taxon>Bacteroidota</taxon>
        <taxon>Flavobacteriia</taxon>
        <taxon>Flavobacteriales</taxon>
        <taxon>Flavobacteriaceae</taxon>
        <taxon>Salegentibacter</taxon>
    </lineage>
</organism>
<reference evidence="1 3" key="2">
    <citation type="submission" date="2016-09" db="EMBL/GenBank/DDBJ databases">
        <title>Genome Sequence of Salegentibacter salarius,Isolated from a Marine Solar Saltern of the Yellow Sea in South Korea.</title>
        <authorList>
            <person name="Zheng Q."/>
            <person name="Liu Y."/>
        </authorList>
    </citation>
    <scope>NUCLEOTIDE SEQUENCE [LARGE SCALE GENOMIC DNA]</scope>
    <source>
        <strain evidence="1 3">KCTC 12974</strain>
    </source>
</reference>
<dbReference type="Proteomes" id="UP000232533">
    <property type="component" value="Unassembled WGS sequence"/>
</dbReference>
<accession>A0A2N0TX12</accession>
<comment type="caution">
    <text evidence="2">The sequence shown here is derived from an EMBL/GenBank/DDBJ whole genome shotgun (WGS) entry which is preliminary data.</text>
</comment>
<dbReference type="OrthoDB" id="1452521at2"/>
<evidence type="ECO:0000313" key="4">
    <source>
        <dbReference type="Proteomes" id="UP000232533"/>
    </source>
</evidence>
<reference evidence="2 4" key="1">
    <citation type="submission" date="2015-10" db="EMBL/GenBank/DDBJ databases">
        <title>Draft genome sequence of Salegentibacter salinarum KCTC 12975.</title>
        <authorList>
            <person name="Lin W."/>
            <person name="Zheng Q."/>
        </authorList>
    </citation>
    <scope>NUCLEOTIDE SEQUENCE [LARGE SCALE GENOMIC DNA]</scope>
    <source>
        <strain evidence="2 4">KCTC 12974</strain>
    </source>
</reference>
<name>A0A2N0TX12_9FLAO</name>
<gene>
    <name evidence="2" type="ORF">APR40_11270</name>
    <name evidence="1" type="ORF">BHS39_11290</name>
</gene>
<evidence type="ECO:0000313" key="2">
    <source>
        <dbReference type="EMBL" id="PKD19280.1"/>
    </source>
</evidence>
<protein>
    <submittedName>
        <fullName evidence="2">Uncharacterized protein</fullName>
    </submittedName>
</protein>
<evidence type="ECO:0000313" key="1">
    <source>
        <dbReference type="EMBL" id="OEY72820.1"/>
    </source>
</evidence>
<dbReference type="RefSeq" id="WP_070053947.1">
    <property type="nucleotide sequence ID" value="NZ_FVZF01000020.1"/>
</dbReference>
<sequence>MKINGYKFGHPVFGDHDYYDFGPQFNVEEFIQDGHLVIKSDEINFGANRKLEEMLLNGDARLIAEIYCTHTMYRKVFEQEYSYNISIPLDNLKNKVEALFLLVATKDIEGYSNPSVKEEAKHLEFYIEQGEALAYLGEYHFELDLIGTSLDSIIKIKAAEAPNTSDVNYSYIDDSITIELPRKKFEDLKMYVEDPDYQKLLISSLLQTALIHACYKLCGKDKEAYFEKQWARVLNVHWQNQEGESEYPNVDDIPPFVENILQKPTGLLLDTLAEMENRYKNNDIE</sequence>
<dbReference type="EMBL" id="LKTR01000016">
    <property type="protein sequence ID" value="PKD19280.1"/>
    <property type="molecule type" value="Genomic_DNA"/>
</dbReference>
<keyword evidence="3" id="KW-1185">Reference proteome</keyword>
<dbReference type="AlphaFoldDB" id="A0A2N0TX12"/>
<dbReference type="Proteomes" id="UP000176009">
    <property type="component" value="Unassembled WGS sequence"/>
</dbReference>
<dbReference type="EMBL" id="MJBR01000013">
    <property type="protein sequence ID" value="OEY72820.1"/>
    <property type="molecule type" value="Genomic_DNA"/>
</dbReference>